<keyword evidence="2" id="KW-0472">Membrane</keyword>
<evidence type="ECO:0000256" key="2">
    <source>
        <dbReference type="SAM" id="Phobius"/>
    </source>
</evidence>
<dbReference type="Proteomes" id="UP000016924">
    <property type="component" value="Unassembled WGS sequence"/>
</dbReference>
<proteinExistence type="predicted"/>
<feature type="region of interest" description="Disordered" evidence="1">
    <location>
        <begin position="1"/>
        <end position="151"/>
    </location>
</feature>
<reference evidence="4" key="1">
    <citation type="submission" date="2012-06" db="EMBL/GenBank/DDBJ databases">
        <title>The genome sequence of Coniosporium apollinis CBS 100218.</title>
        <authorList>
            <consortium name="The Broad Institute Genome Sequencing Platform"/>
            <person name="Cuomo C."/>
            <person name="Gorbushina A."/>
            <person name="Noack S."/>
            <person name="Walker B."/>
            <person name="Young S.K."/>
            <person name="Zeng Q."/>
            <person name="Gargeya S."/>
            <person name="Fitzgerald M."/>
            <person name="Haas B."/>
            <person name="Abouelleil A."/>
            <person name="Alvarado L."/>
            <person name="Arachchi H.M."/>
            <person name="Berlin A.M."/>
            <person name="Chapman S.B."/>
            <person name="Goldberg J."/>
            <person name="Griggs A."/>
            <person name="Gujja S."/>
            <person name="Hansen M."/>
            <person name="Howarth C."/>
            <person name="Imamovic A."/>
            <person name="Larimer J."/>
            <person name="McCowan C."/>
            <person name="Montmayeur A."/>
            <person name="Murphy C."/>
            <person name="Neiman D."/>
            <person name="Pearson M."/>
            <person name="Priest M."/>
            <person name="Roberts A."/>
            <person name="Saif S."/>
            <person name="Shea T."/>
            <person name="Sisk P."/>
            <person name="Sykes S."/>
            <person name="Wortman J."/>
            <person name="Nusbaum C."/>
            <person name="Birren B."/>
        </authorList>
    </citation>
    <scope>NUCLEOTIDE SEQUENCE [LARGE SCALE GENOMIC DNA]</scope>
    <source>
        <strain evidence="4">CBS 100218</strain>
    </source>
</reference>
<dbReference type="RefSeq" id="XP_007780057.1">
    <property type="nucleotide sequence ID" value="XM_007781867.1"/>
</dbReference>
<dbReference type="OMA" id="CIYSAPE"/>
<evidence type="ECO:0000313" key="4">
    <source>
        <dbReference type="Proteomes" id="UP000016924"/>
    </source>
</evidence>
<feature type="transmembrane region" description="Helical" evidence="2">
    <location>
        <begin position="163"/>
        <end position="192"/>
    </location>
</feature>
<evidence type="ECO:0000256" key="1">
    <source>
        <dbReference type="SAM" id="MobiDB-lite"/>
    </source>
</evidence>
<sequence length="300" mass="32645">MAHVPDYHHQSNPFRSTCTVASSSRASFPNAGVYGSPRPSIPHSSHETASSAGHDRLPSAYPPSPETAYAPDNFPVYAGRPDKGAPSQYTSANHDGNLGPRLQPKQQGNPTRDPEKEAGASSADMFLRQGMPPAGRSSSSSLTYGQDDDEDEGDILEDKALTVLLHLCGFSCLLSTAIVFWTLLSVILALLLQPARLCSFRPSFRDQLVRFLDPAMKMQLRCIYSAPESTSYSVPLLLIINIFSPLVSAALAIAAWVAATFWFFSAMLGDPAGKDGHNDGKAAVLGIRRWWEQWLLRALR</sequence>
<feature type="compositionally biased region" description="Polar residues" evidence="1">
    <location>
        <begin position="10"/>
        <end position="27"/>
    </location>
</feature>
<keyword evidence="4" id="KW-1185">Reference proteome</keyword>
<dbReference type="EMBL" id="JH767570">
    <property type="protein sequence ID" value="EON64740.1"/>
    <property type="molecule type" value="Genomic_DNA"/>
</dbReference>
<keyword evidence="2" id="KW-1133">Transmembrane helix</keyword>
<accession>R7YS58</accession>
<feature type="transmembrane region" description="Helical" evidence="2">
    <location>
        <begin position="236"/>
        <end position="264"/>
    </location>
</feature>
<organism evidence="3 4">
    <name type="scientific">Coniosporium apollinis (strain CBS 100218)</name>
    <name type="common">Rock-inhabiting black yeast</name>
    <dbReference type="NCBI Taxonomy" id="1168221"/>
    <lineage>
        <taxon>Eukaryota</taxon>
        <taxon>Fungi</taxon>
        <taxon>Dikarya</taxon>
        <taxon>Ascomycota</taxon>
        <taxon>Pezizomycotina</taxon>
        <taxon>Dothideomycetes</taxon>
        <taxon>Dothideomycetes incertae sedis</taxon>
        <taxon>Coniosporium</taxon>
    </lineage>
</organism>
<dbReference type="AlphaFoldDB" id="R7YS58"/>
<dbReference type="HOGENOM" id="CLU_078002_0_0_1"/>
<name>R7YS58_CONA1</name>
<protein>
    <submittedName>
        <fullName evidence="3">Uncharacterized protein</fullName>
    </submittedName>
</protein>
<dbReference type="eggNOG" id="ENOG502SWBS">
    <property type="taxonomic scope" value="Eukaryota"/>
</dbReference>
<dbReference type="OrthoDB" id="5420214at2759"/>
<dbReference type="GeneID" id="19901284"/>
<keyword evidence="2" id="KW-0812">Transmembrane</keyword>
<gene>
    <name evidence="3" type="ORF">W97_03973</name>
</gene>
<evidence type="ECO:0000313" key="3">
    <source>
        <dbReference type="EMBL" id="EON64740.1"/>
    </source>
</evidence>